<dbReference type="InterPro" id="IPR001841">
    <property type="entry name" value="Znf_RING"/>
</dbReference>
<proteinExistence type="predicted"/>
<keyword evidence="10" id="KW-1185">Reference proteome</keyword>
<protein>
    <submittedName>
        <fullName evidence="9">Tripartite motif-containing protein 33</fullName>
        <ecNumber evidence="9">2.3.2.27</ecNumber>
    </submittedName>
</protein>
<evidence type="ECO:0000256" key="3">
    <source>
        <dbReference type="ARBA" id="ARBA00022833"/>
    </source>
</evidence>
<keyword evidence="3" id="KW-0862">Zinc</keyword>
<feature type="compositionally biased region" description="Polar residues" evidence="5">
    <location>
        <begin position="427"/>
        <end position="446"/>
    </location>
</feature>
<feature type="compositionally biased region" description="Polar residues" evidence="5">
    <location>
        <begin position="963"/>
        <end position="976"/>
    </location>
</feature>
<feature type="domain" description="B box-type" evidence="7">
    <location>
        <begin position="86"/>
        <end position="133"/>
    </location>
</feature>
<feature type="compositionally biased region" description="Polar residues" evidence="5">
    <location>
        <begin position="1008"/>
        <end position="1022"/>
    </location>
</feature>
<evidence type="ECO:0000259" key="8">
    <source>
        <dbReference type="PROSITE" id="PS50188"/>
    </source>
</evidence>
<evidence type="ECO:0000259" key="6">
    <source>
        <dbReference type="PROSITE" id="PS50089"/>
    </source>
</evidence>
<dbReference type="EC" id="2.3.2.27" evidence="9"/>
<feature type="compositionally biased region" description="Polar residues" evidence="5">
    <location>
        <begin position="909"/>
        <end position="939"/>
    </location>
</feature>
<organism evidence="9 10">
    <name type="scientific">Mytilus galloprovincialis</name>
    <name type="common">Mediterranean mussel</name>
    <dbReference type="NCBI Taxonomy" id="29158"/>
    <lineage>
        <taxon>Eukaryota</taxon>
        <taxon>Metazoa</taxon>
        <taxon>Spiralia</taxon>
        <taxon>Lophotrochozoa</taxon>
        <taxon>Mollusca</taxon>
        <taxon>Bivalvia</taxon>
        <taxon>Autobranchia</taxon>
        <taxon>Pteriomorphia</taxon>
        <taxon>Mytilida</taxon>
        <taxon>Mytiloidea</taxon>
        <taxon>Mytilidae</taxon>
        <taxon>Mytilinae</taxon>
        <taxon>Mytilus</taxon>
    </lineage>
</organism>
<feature type="region of interest" description="Disordered" evidence="5">
    <location>
        <begin position="591"/>
        <end position="624"/>
    </location>
</feature>
<feature type="compositionally biased region" description="Polar residues" evidence="5">
    <location>
        <begin position="529"/>
        <end position="541"/>
    </location>
</feature>
<evidence type="ECO:0000256" key="4">
    <source>
        <dbReference type="PROSITE-ProRule" id="PRU00024"/>
    </source>
</evidence>
<dbReference type="InterPro" id="IPR000315">
    <property type="entry name" value="Znf_B-box"/>
</dbReference>
<evidence type="ECO:0000256" key="5">
    <source>
        <dbReference type="SAM" id="MobiDB-lite"/>
    </source>
</evidence>
<dbReference type="SMART" id="SM00184">
    <property type="entry name" value="RING"/>
    <property type="match status" value="1"/>
</dbReference>
<keyword evidence="1" id="KW-0479">Metal-binding</keyword>
<dbReference type="InterPro" id="IPR013083">
    <property type="entry name" value="Znf_RING/FYVE/PHD"/>
</dbReference>
<dbReference type="InterPro" id="IPR001870">
    <property type="entry name" value="B30.2/SPRY"/>
</dbReference>
<keyword evidence="2 4" id="KW-0863">Zinc-finger</keyword>
<dbReference type="OrthoDB" id="6084723at2759"/>
<feature type="compositionally biased region" description="Basic and acidic residues" evidence="5">
    <location>
        <begin position="595"/>
        <end position="605"/>
    </location>
</feature>
<dbReference type="InterPro" id="IPR018957">
    <property type="entry name" value="Znf_C3HC4_RING-type"/>
</dbReference>
<dbReference type="Gene3D" id="2.60.120.920">
    <property type="match status" value="1"/>
</dbReference>
<dbReference type="EMBL" id="UYJE01007834">
    <property type="protein sequence ID" value="VDI58355.1"/>
    <property type="molecule type" value="Genomic_DNA"/>
</dbReference>
<feature type="compositionally biased region" description="Polar residues" evidence="5">
    <location>
        <begin position="548"/>
        <end position="562"/>
    </location>
</feature>
<dbReference type="GO" id="GO:0061630">
    <property type="term" value="F:ubiquitin protein ligase activity"/>
    <property type="evidence" value="ECO:0007669"/>
    <property type="project" value="UniProtKB-EC"/>
</dbReference>
<reference evidence="9" key="1">
    <citation type="submission" date="2018-11" db="EMBL/GenBank/DDBJ databases">
        <authorList>
            <person name="Alioto T."/>
            <person name="Alioto T."/>
        </authorList>
    </citation>
    <scope>NUCLEOTIDE SEQUENCE</scope>
</reference>
<evidence type="ECO:0000259" key="7">
    <source>
        <dbReference type="PROSITE" id="PS50119"/>
    </source>
</evidence>
<feature type="domain" description="B30.2/SPRY" evidence="8">
    <location>
        <begin position="633"/>
        <end position="855"/>
    </location>
</feature>
<keyword evidence="9" id="KW-0808">Transferase</keyword>
<dbReference type="Gene3D" id="3.30.160.60">
    <property type="entry name" value="Classic Zinc Finger"/>
    <property type="match status" value="1"/>
</dbReference>
<dbReference type="Gene3D" id="3.30.40.10">
    <property type="entry name" value="Zinc/RING finger domain, C3HC4 (zinc finger)"/>
    <property type="match status" value="1"/>
</dbReference>
<dbReference type="PANTHER" id="PTHR25462:SF296">
    <property type="entry name" value="MEIOTIC P26, ISOFORM F"/>
    <property type="match status" value="1"/>
</dbReference>
<dbReference type="SUPFAM" id="SSF49899">
    <property type="entry name" value="Concanavalin A-like lectins/glucanases"/>
    <property type="match status" value="1"/>
</dbReference>
<keyword evidence="9" id="KW-0012">Acyltransferase</keyword>
<dbReference type="Pfam" id="PF00097">
    <property type="entry name" value="zf-C3HC4"/>
    <property type="match status" value="1"/>
</dbReference>
<feature type="non-terminal residue" evidence="9">
    <location>
        <position position="1058"/>
    </location>
</feature>
<dbReference type="Proteomes" id="UP000596742">
    <property type="component" value="Unassembled WGS sequence"/>
</dbReference>
<feature type="region of interest" description="Disordered" evidence="5">
    <location>
        <begin position="427"/>
        <end position="476"/>
    </location>
</feature>
<feature type="compositionally biased region" description="Basic and acidic residues" evidence="5">
    <location>
        <begin position="563"/>
        <end position="572"/>
    </location>
</feature>
<evidence type="ECO:0000256" key="1">
    <source>
        <dbReference type="ARBA" id="ARBA00022723"/>
    </source>
</evidence>
<gene>
    <name evidence="9" type="ORF">MGAL_10B084242</name>
</gene>
<dbReference type="CDD" id="cd16449">
    <property type="entry name" value="RING-HC"/>
    <property type="match status" value="1"/>
</dbReference>
<dbReference type="InterPro" id="IPR013320">
    <property type="entry name" value="ConA-like_dom_sf"/>
</dbReference>
<dbReference type="SUPFAM" id="SSF57845">
    <property type="entry name" value="B-box zinc-binding domain"/>
    <property type="match status" value="1"/>
</dbReference>
<evidence type="ECO:0000313" key="9">
    <source>
        <dbReference type="EMBL" id="VDI58355.1"/>
    </source>
</evidence>
<feature type="compositionally biased region" description="Polar residues" evidence="5">
    <location>
        <begin position="985"/>
        <end position="994"/>
    </location>
</feature>
<name>A0A8B6G438_MYTGA</name>
<dbReference type="SUPFAM" id="SSF57850">
    <property type="entry name" value="RING/U-box"/>
    <property type="match status" value="1"/>
</dbReference>
<comment type="caution">
    <text evidence="9">The sequence shown here is derived from an EMBL/GenBank/DDBJ whole genome shotgun (WGS) entry which is preliminary data.</text>
</comment>
<dbReference type="SMART" id="SM00336">
    <property type="entry name" value="BBOX"/>
    <property type="match status" value="2"/>
</dbReference>
<evidence type="ECO:0000256" key="2">
    <source>
        <dbReference type="ARBA" id="ARBA00022771"/>
    </source>
</evidence>
<feature type="domain" description="RING-type" evidence="6">
    <location>
        <begin position="11"/>
        <end position="54"/>
    </location>
</feature>
<feature type="compositionally biased region" description="Polar residues" evidence="5">
    <location>
        <begin position="456"/>
        <end position="468"/>
    </location>
</feature>
<feature type="region of interest" description="Disordered" evidence="5">
    <location>
        <begin position="909"/>
        <end position="1058"/>
    </location>
</feature>
<evidence type="ECO:0000313" key="10">
    <source>
        <dbReference type="Proteomes" id="UP000596742"/>
    </source>
</evidence>
<accession>A0A8B6G438</accession>
<dbReference type="InterPro" id="IPR003649">
    <property type="entry name" value="Bbox_C"/>
</dbReference>
<sequence>MNINQNAFLLCPICEKEYDDRRGAPRVLPCLHTCCSTCLQDLLNDNELCCQECQTRFDKTFDGVEAFPLDTAIRNYLDFIRVQLRPTEVPCTDCPDEANAHAFCRDCFLFICHECTRAHKRTHVTKKHILVSIEDMRECDLRDFHRKDTCQTKGHEEQIFTFYCDKRGCDVPICTLCAVSDHNQQHGHIIRNLSEVYEDSKSTVHNVIREINNRGNPMSEAVSQFESVVDDLTEKESEINHEIDSIFDRFQKLLEERRERLHREVEHHCQSRKRELTEKVSELKSYSTNVKTAVEFATRVMSYTTASEFLVLRDVLLKRILELKNHKVSIPAKDDVALRFYRGASDESFADLVNSIGKVVTKDSSNSPETVNSSFQSESYRNSKRSSFSDFQIELQKDFNTLNSLNNSPSLNEQQGSKFDYRIQKTSYQSTKQSMSNGPQLLTPSSRSDDYDTIKPSIQTQYYTPKQSKQSEYRYPAENESGVVQVEFNGQSLESRDIQTPDSEFETARSELRDVAKSINESKFKPIVNGTTESTSPSQDKPSFFSRHLSSPPENLHVISSETTERDTLADDTQRESIVHQAGLTDCLQRSLSVRSKEESPRAEETSSVQTTETAFVPPRAHRPPSLFVRNGIADGQPRSGPAIFNDVTSPDFSFDVLTVHEEREVSIDGKTLRNRKTGNPSSSTVVGPNQLKQYKGIIGNYFFQQPGKYYYEVDVTFNIIQPLEQTWLVFELGLSRKEDIDKHHTVERHEFARSFYVARYPEDGKLSQEFWHNRDLKAIIPLCDNSPGLTVEMTYGILINTATGKITIADVKREKKLYTFTDVDFSQPLFPVFGTYNSDLVNVIMRIRAGASLVQFPPFLKGNEALDSPRKTDPFDSDQRIPAENERGMIQRQISMPTRMAGGQHNLLSPRNNMSRSSENINETSFDSARSGLRTTTAKPVKSKFGSVTNGNCSPKEKPPQSFFNRTRSPPTVKTQPVPGKLRTSASTSQLDTLSRPLGLGDFMKRSLSQTGEKSFQPTSERSFKPITPLNQRRSLFAKSSSSEEVKSGPATFNDVQ</sequence>
<dbReference type="PROSITE" id="PS50188">
    <property type="entry name" value="B302_SPRY"/>
    <property type="match status" value="1"/>
</dbReference>
<dbReference type="PROSITE" id="PS50119">
    <property type="entry name" value="ZF_BBOX"/>
    <property type="match status" value="1"/>
</dbReference>
<feature type="region of interest" description="Disordered" evidence="5">
    <location>
        <begin position="523"/>
        <end position="572"/>
    </location>
</feature>
<dbReference type="PANTHER" id="PTHR25462">
    <property type="entry name" value="BONUS, ISOFORM C-RELATED"/>
    <property type="match status" value="1"/>
</dbReference>
<dbReference type="CDD" id="cd19756">
    <property type="entry name" value="Bbox2"/>
    <property type="match status" value="1"/>
</dbReference>
<dbReference type="SMART" id="SM00502">
    <property type="entry name" value="BBC"/>
    <property type="match status" value="1"/>
</dbReference>
<dbReference type="PROSITE" id="PS50089">
    <property type="entry name" value="ZF_RING_2"/>
    <property type="match status" value="1"/>
</dbReference>
<dbReference type="AlphaFoldDB" id="A0A8B6G438"/>
<dbReference type="InterPro" id="IPR043136">
    <property type="entry name" value="B30.2/SPRY_sf"/>
</dbReference>
<dbReference type="InterPro" id="IPR047153">
    <property type="entry name" value="TRIM45/56/19-like"/>
</dbReference>
<feature type="compositionally biased region" description="Polar residues" evidence="5">
    <location>
        <begin position="1030"/>
        <end position="1042"/>
    </location>
</feature>
<dbReference type="GO" id="GO:0008270">
    <property type="term" value="F:zinc ion binding"/>
    <property type="evidence" value="ECO:0007669"/>
    <property type="project" value="UniProtKB-KW"/>
</dbReference>